<reference evidence="1 2" key="1">
    <citation type="journal article" date="2017" name="Nature">
        <title>The Apostasia genome and the evolution of orchids.</title>
        <authorList>
            <person name="Zhang G.Q."/>
            <person name="Liu K.W."/>
            <person name="Li Z."/>
            <person name="Lohaus R."/>
            <person name="Hsiao Y.Y."/>
            <person name="Niu S.C."/>
            <person name="Wang J.Y."/>
            <person name="Lin Y.C."/>
            <person name="Xu Q."/>
            <person name="Chen L.J."/>
            <person name="Yoshida K."/>
            <person name="Fujiwara S."/>
            <person name="Wang Z.W."/>
            <person name="Zhang Y.Q."/>
            <person name="Mitsuda N."/>
            <person name="Wang M."/>
            <person name="Liu G.H."/>
            <person name="Pecoraro L."/>
            <person name="Huang H.X."/>
            <person name="Xiao X.J."/>
            <person name="Lin M."/>
            <person name="Wu X.Y."/>
            <person name="Wu W.L."/>
            <person name="Chen Y.Y."/>
            <person name="Chang S.B."/>
            <person name="Sakamoto S."/>
            <person name="Ohme-Takagi M."/>
            <person name="Yagi M."/>
            <person name="Zeng S.J."/>
            <person name="Shen C.Y."/>
            <person name="Yeh C.M."/>
            <person name="Luo Y.B."/>
            <person name="Tsai W.C."/>
            <person name="Van de Peer Y."/>
            <person name="Liu Z.J."/>
        </authorList>
    </citation>
    <scope>NUCLEOTIDE SEQUENCE [LARGE SCALE GENOMIC DNA]</scope>
    <source>
        <strain evidence="2">cv. Shenzhen</strain>
        <tissue evidence="1">Stem</tissue>
    </source>
</reference>
<dbReference type="Proteomes" id="UP000236161">
    <property type="component" value="Unassembled WGS sequence"/>
</dbReference>
<sequence>MKFFHRKQLSPDFASSGFWRVILRLLLPSPPSPFPFSCRRSPGPSCNGKLMTVILTNLKQQRTSSLSPGGRLDWRGSLLKQNGVTAVHEANCKAYMKIVDYVVMNSTWIELSLYHGSGVKSDEGVGEVRA</sequence>
<proteinExistence type="predicted"/>
<keyword evidence="2" id="KW-1185">Reference proteome</keyword>
<protein>
    <submittedName>
        <fullName evidence="1">Uncharacterized protein</fullName>
    </submittedName>
</protein>
<dbReference type="EMBL" id="KZ451947">
    <property type="protein sequence ID" value="PKA59601.1"/>
    <property type="molecule type" value="Genomic_DNA"/>
</dbReference>
<organism evidence="1 2">
    <name type="scientific">Apostasia shenzhenica</name>
    <dbReference type="NCBI Taxonomy" id="1088818"/>
    <lineage>
        <taxon>Eukaryota</taxon>
        <taxon>Viridiplantae</taxon>
        <taxon>Streptophyta</taxon>
        <taxon>Embryophyta</taxon>
        <taxon>Tracheophyta</taxon>
        <taxon>Spermatophyta</taxon>
        <taxon>Magnoliopsida</taxon>
        <taxon>Liliopsida</taxon>
        <taxon>Asparagales</taxon>
        <taxon>Orchidaceae</taxon>
        <taxon>Apostasioideae</taxon>
        <taxon>Apostasia</taxon>
    </lineage>
</organism>
<evidence type="ECO:0000313" key="1">
    <source>
        <dbReference type="EMBL" id="PKA59601.1"/>
    </source>
</evidence>
<gene>
    <name evidence="1" type="ORF">AXF42_Ash018068</name>
</gene>
<evidence type="ECO:0000313" key="2">
    <source>
        <dbReference type="Proteomes" id="UP000236161"/>
    </source>
</evidence>
<dbReference type="AlphaFoldDB" id="A0A2I0AVN3"/>
<name>A0A2I0AVN3_9ASPA</name>
<accession>A0A2I0AVN3</accession>